<dbReference type="InterPro" id="IPR034593">
    <property type="entry name" value="DgoD-like"/>
</dbReference>
<evidence type="ECO:0000256" key="3">
    <source>
        <dbReference type="ARBA" id="ARBA00022842"/>
    </source>
</evidence>
<dbReference type="Pfam" id="PF02746">
    <property type="entry name" value="MR_MLE_N"/>
    <property type="match status" value="1"/>
</dbReference>
<evidence type="ECO:0000256" key="1">
    <source>
        <dbReference type="ARBA" id="ARBA00008031"/>
    </source>
</evidence>
<reference evidence="7 8" key="1">
    <citation type="submission" date="2023-04" db="EMBL/GenBank/DDBJ databases">
        <title>A long-awaited taxogenomic arrangement of the family Halomonadaceae.</title>
        <authorList>
            <person name="De La Haba R."/>
            <person name="Chuvochina M."/>
            <person name="Wittouck S."/>
            <person name="Arahal D.R."/>
            <person name="Sanchez-Porro C."/>
            <person name="Hugenholtz P."/>
            <person name="Ventosa A."/>
        </authorList>
    </citation>
    <scope>NUCLEOTIDE SEQUENCE [LARGE SCALE GENOMIC DNA]</scope>
    <source>
        <strain evidence="7 8">DSM 22428</strain>
    </source>
</reference>
<comment type="caution">
    <text evidence="7">The sequence shown here is derived from an EMBL/GenBank/DDBJ whole genome shotgun (WGS) entry which is preliminary data.</text>
</comment>
<dbReference type="Gene3D" id="3.30.390.10">
    <property type="entry name" value="Enolase-like, N-terminal domain"/>
    <property type="match status" value="1"/>
</dbReference>
<name>A0ABU1GTW7_9GAMM</name>
<dbReference type="InterPro" id="IPR036849">
    <property type="entry name" value="Enolase-like_C_sf"/>
</dbReference>
<sequence length="329" mass="35439">MKLEVEETVFALADAFTISRGSRTQARTVTVTLHDEAGHRGQGECVPYMRYGETVESVMATIKSLRDRLAAGMTREELQTVLQAGAARNALDCALWDLEAKRAGTPVWALAGLSSPPEPVVSAYTLSLDAPSAMHDKAVRHAHRPLLKLKLGGEGDEDIARLRAVRAGAPDARIIIDANEGWRLEDYRLLAPVMVALGVEMVEQPLPVDQDAALETLTRDLPVCADESCHDRSTLETLRGRYDMINIKLDKTGGLTEALALKRAAEALGFRVMVGCMVGSSLSMAPALLVAQGVDVVDLDAPLLLAEDRALPMQFDDAGIHPASPALWG</sequence>
<dbReference type="SFLD" id="SFLDG00180">
    <property type="entry name" value="muconate_cycloisomerase"/>
    <property type="match status" value="1"/>
</dbReference>
<keyword evidence="2 5" id="KW-0479">Metal-binding</keyword>
<keyword evidence="3 5" id="KW-0460">Magnesium</keyword>
<dbReference type="SFLD" id="SFLDF00010">
    <property type="entry name" value="dipeptide_epimerase"/>
    <property type="match status" value="1"/>
</dbReference>
<dbReference type="InterPro" id="IPR034603">
    <property type="entry name" value="Dipeptide_epimerase"/>
</dbReference>
<dbReference type="Pfam" id="PF13378">
    <property type="entry name" value="MR_MLE_C"/>
    <property type="match status" value="1"/>
</dbReference>
<comment type="cofactor">
    <cofactor evidence="5">
        <name>Mg(2+)</name>
        <dbReference type="ChEBI" id="CHEBI:18420"/>
    </cofactor>
    <text evidence="5">Binds 1 Mg(2+) ion per subunit.</text>
</comment>
<feature type="domain" description="Mandelate racemase/muconate lactonizing enzyme C-terminal" evidence="6">
    <location>
        <begin position="131"/>
        <end position="224"/>
    </location>
</feature>
<dbReference type="InterPro" id="IPR013342">
    <property type="entry name" value="Mandelate_racemase_C"/>
</dbReference>
<dbReference type="EC" id="5.1.1.-" evidence="5"/>
<evidence type="ECO:0000313" key="7">
    <source>
        <dbReference type="EMBL" id="MDR5895037.1"/>
    </source>
</evidence>
<dbReference type="SUPFAM" id="SSF51604">
    <property type="entry name" value="Enolase C-terminal domain-like"/>
    <property type="match status" value="1"/>
</dbReference>
<dbReference type="InterPro" id="IPR029065">
    <property type="entry name" value="Enolase_C-like"/>
</dbReference>
<gene>
    <name evidence="7" type="ORF">QC825_02965</name>
</gene>
<protein>
    <recommendedName>
        <fullName evidence="5">Dipeptide epimerase</fullName>
        <ecNumber evidence="5">5.1.1.-</ecNumber>
    </recommendedName>
</protein>
<dbReference type="RefSeq" id="WP_251592373.1">
    <property type="nucleotide sequence ID" value="NZ_JAMLJI010000002.1"/>
</dbReference>
<dbReference type="Gene3D" id="3.20.20.120">
    <property type="entry name" value="Enolase-like C-terminal domain"/>
    <property type="match status" value="1"/>
</dbReference>
<dbReference type="EMBL" id="JARWAO010000001">
    <property type="protein sequence ID" value="MDR5895037.1"/>
    <property type="molecule type" value="Genomic_DNA"/>
</dbReference>
<dbReference type="NCBIfam" id="NF042940">
    <property type="entry name" value="racemase_DgcA"/>
    <property type="match status" value="1"/>
</dbReference>
<dbReference type="Proteomes" id="UP001269375">
    <property type="component" value="Unassembled WGS sequence"/>
</dbReference>
<dbReference type="CDD" id="cd03319">
    <property type="entry name" value="L-Ala-DL-Glu_epimerase"/>
    <property type="match status" value="1"/>
</dbReference>
<evidence type="ECO:0000313" key="8">
    <source>
        <dbReference type="Proteomes" id="UP001269375"/>
    </source>
</evidence>
<organism evidence="7 8">
    <name type="scientific">Larsenimonas suaedae</name>
    <dbReference type="NCBI Taxonomy" id="1851019"/>
    <lineage>
        <taxon>Bacteria</taxon>
        <taxon>Pseudomonadati</taxon>
        <taxon>Pseudomonadota</taxon>
        <taxon>Gammaproteobacteria</taxon>
        <taxon>Oceanospirillales</taxon>
        <taxon>Halomonadaceae</taxon>
        <taxon>Larsenimonas</taxon>
    </lineage>
</organism>
<keyword evidence="8" id="KW-1185">Reference proteome</keyword>
<proteinExistence type="inferred from homology"/>
<evidence type="ECO:0000256" key="4">
    <source>
        <dbReference type="ARBA" id="ARBA00023235"/>
    </source>
</evidence>
<evidence type="ECO:0000256" key="2">
    <source>
        <dbReference type="ARBA" id="ARBA00022723"/>
    </source>
</evidence>
<dbReference type="PANTHER" id="PTHR48080">
    <property type="entry name" value="D-GALACTONATE DEHYDRATASE-RELATED"/>
    <property type="match status" value="1"/>
</dbReference>
<dbReference type="SUPFAM" id="SSF54826">
    <property type="entry name" value="Enolase N-terminal domain-like"/>
    <property type="match status" value="1"/>
</dbReference>
<dbReference type="SFLD" id="SFLDS00001">
    <property type="entry name" value="Enolase"/>
    <property type="match status" value="1"/>
</dbReference>
<evidence type="ECO:0000259" key="6">
    <source>
        <dbReference type="SMART" id="SM00922"/>
    </source>
</evidence>
<keyword evidence="4 5" id="KW-0413">Isomerase</keyword>
<accession>A0ABU1GTW7</accession>
<evidence type="ECO:0000256" key="5">
    <source>
        <dbReference type="RuleBase" id="RU366006"/>
    </source>
</evidence>
<dbReference type="SMART" id="SM00922">
    <property type="entry name" value="MR_MLE"/>
    <property type="match status" value="1"/>
</dbReference>
<comment type="similarity">
    <text evidence="1 5">Belongs to the mandelate racemase/muconate lactonizing enzyme family.</text>
</comment>
<dbReference type="InterPro" id="IPR013341">
    <property type="entry name" value="Mandelate_racemase_N_dom"/>
</dbReference>
<dbReference type="PANTHER" id="PTHR48080:SF3">
    <property type="entry name" value="ENOLASE SUPERFAMILY MEMBER DDB_G0284701"/>
    <property type="match status" value="1"/>
</dbReference>
<dbReference type="InterPro" id="IPR029017">
    <property type="entry name" value="Enolase-like_N"/>
</dbReference>